<dbReference type="FunFam" id="1.10.238.260:FF:000001">
    <property type="entry name" value="2-isopropylmalate synthase"/>
    <property type="match status" value="1"/>
</dbReference>
<dbReference type="eggNOG" id="COG0119">
    <property type="taxonomic scope" value="Bacteria"/>
</dbReference>
<dbReference type="Gene3D" id="1.10.238.260">
    <property type="match status" value="1"/>
</dbReference>
<dbReference type="EC" id="2.3.3.13" evidence="3"/>
<dbReference type="PROSITE" id="PS00815">
    <property type="entry name" value="AIPM_HOMOCIT_SYNTH_1"/>
    <property type="match status" value="1"/>
</dbReference>
<name>X4Z8B0_9BACL</name>
<dbReference type="Pfam" id="PF22617">
    <property type="entry name" value="HCS_D2"/>
    <property type="match status" value="1"/>
</dbReference>
<dbReference type="CDD" id="cd07940">
    <property type="entry name" value="DRE_TIM_IPMS"/>
    <property type="match status" value="1"/>
</dbReference>
<feature type="domain" description="Pyruvate carboxyltransferase" evidence="10">
    <location>
        <begin position="9"/>
        <end position="271"/>
    </location>
</feature>
<comment type="similarity">
    <text evidence="2">Belongs to the alpha-IPM synthase/homocitrate synthase family. LeuA type 1 subfamily.</text>
</comment>
<dbReference type="NCBIfam" id="NF002086">
    <property type="entry name" value="PRK00915.1-3"/>
    <property type="match status" value="1"/>
</dbReference>
<dbReference type="FunFam" id="3.20.20.70:FF:000010">
    <property type="entry name" value="2-isopropylmalate synthase"/>
    <property type="match status" value="1"/>
</dbReference>
<dbReference type="SUPFAM" id="SSF51569">
    <property type="entry name" value="Aldolase"/>
    <property type="match status" value="1"/>
</dbReference>
<dbReference type="Pfam" id="PF00682">
    <property type="entry name" value="HMGL-like"/>
    <property type="match status" value="1"/>
</dbReference>
<dbReference type="InterPro" id="IPR000891">
    <property type="entry name" value="PYR_CT"/>
</dbReference>
<dbReference type="PROSITE" id="PS50991">
    <property type="entry name" value="PYR_CT"/>
    <property type="match status" value="1"/>
</dbReference>
<evidence type="ECO:0000256" key="5">
    <source>
        <dbReference type="ARBA" id="ARBA00022605"/>
    </source>
</evidence>
<organism evidence="11 12">
    <name type="scientific">Paenibacillus sabinae T27</name>
    <dbReference type="NCBI Taxonomy" id="1268072"/>
    <lineage>
        <taxon>Bacteria</taxon>
        <taxon>Bacillati</taxon>
        <taxon>Bacillota</taxon>
        <taxon>Bacilli</taxon>
        <taxon>Bacillales</taxon>
        <taxon>Paenibacillaceae</taxon>
        <taxon>Paenibacillus</taxon>
    </lineage>
</organism>
<proteinExistence type="inferred from homology"/>
<keyword evidence="12" id="KW-1185">Reference proteome</keyword>
<dbReference type="Proteomes" id="UP000019772">
    <property type="component" value="Chromosome"/>
</dbReference>
<gene>
    <name evidence="11" type="ORF">PSAB_05025</name>
</gene>
<keyword evidence="7" id="KW-0464">Manganese</keyword>
<dbReference type="KEGG" id="psab:PSAB_05025"/>
<dbReference type="InterPro" id="IPR054691">
    <property type="entry name" value="LeuA/HCS_post-cat"/>
</dbReference>
<protein>
    <recommendedName>
        <fullName evidence="3">2-isopropylmalate synthase</fullName>
        <ecNumber evidence="3">2.3.3.13</ecNumber>
    </recommendedName>
</protein>
<evidence type="ECO:0000313" key="12">
    <source>
        <dbReference type="Proteomes" id="UP000019772"/>
    </source>
</evidence>
<accession>X4Z8B0</accession>
<dbReference type="EMBL" id="CP004078">
    <property type="protein sequence ID" value="AHV95941.1"/>
    <property type="molecule type" value="Genomic_DNA"/>
</dbReference>
<evidence type="ECO:0000256" key="3">
    <source>
        <dbReference type="ARBA" id="ARBA00012973"/>
    </source>
</evidence>
<evidence type="ECO:0000259" key="10">
    <source>
        <dbReference type="PROSITE" id="PS50991"/>
    </source>
</evidence>
<dbReference type="InterPro" id="IPR002034">
    <property type="entry name" value="AIPM/Hcit_synth_CS"/>
</dbReference>
<keyword evidence="4" id="KW-0432">Leucine biosynthesis</keyword>
<evidence type="ECO:0000256" key="4">
    <source>
        <dbReference type="ARBA" id="ARBA00022430"/>
    </source>
</evidence>
<dbReference type="PATRIC" id="fig|1268072.3.peg.1040"/>
<evidence type="ECO:0000256" key="8">
    <source>
        <dbReference type="ARBA" id="ARBA00023304"/>
    </source>
</evidence>
<keyword evidence="6 9" id="KW-0808">Transferase</keyword>
<comment type="pathway">
    <text evidence="1">Amino-acid biosynthesis; L-leucine biosynthesis; L-leucine from 3-methyl-2-oxobutanoate: step 1/4.</text>
</comment>
<sequence>MTIQNRKKIHIFDTTLRDGEQAPGASLTPEQKIMLAGKLAELGVDVMEPGFPVSSPGDFAAVQEISRQIRNVEICGFARAVRGDIDAAVKATQDAERRRIHLFISSSDIHLRHQLRKSRGEVVATAREMTAYARQFCDTVEFTAMDAARTGIDDLIEMVEAVIEEGATIINLPDTVGYALPQEYGEMFRRVRLGARGGDKVSYSAHCHNDLGLAVANSLAAIAGGATQIEVTVNGIGERTGNCALEELAMALETRGEALNAASGLALNKLYETSRLVSETMHFPVAYNKPVIGRNAFQHESGIHQDGLLKDRSTYEIMDPERLGIPRSMIVLGKHSGRHALKDRAAQYGITLEPAELEKVYELFKAAADRQKTVSDEELLELVKQTTGHQGQEV</sequence>
<evidence type="ECO:0000256" key="7">
    <source>
        <dbReference type="ARBA" id="ARBA00023211"/>
    </source>
</evidence>
<dbReference type="InterPro" id="IPR013785">
    <property type="entry name" value="Aldolase_TIM"/>
</dbReference>
<evidence type="ECO:0000256" key="1">
    <source>
        <dbReference type="ARBA" id="ARBA00004689"/>
    </source>
</evidence>
<dbReference type="GO" id="GO:0009098">
    <property type="term" value="P:L-leucine biosynthetic process"/>
    <property type="evidence" value="ECO:0007669"/>
    <property type="project" value="UniProtKB-KW"/>
</dbReference>
<dbReference type="PANTHER" id="PTHR10277:SF9">
    <property type="entry name" value="2-ISOPROPYLMALATE SYNTHASE 1, CHLOROPLASTIC-RELATED"/>
    <property type="match status" value="1"/>
</dbReference>
<dbReference type="STRING" id="1268072.PSAB_05025"/>
<dbReference type="InterPro" id="IPR050073">
    <property type="entry name" value="2-IPM_HCS-like"/>
</dbReference>
<keyword evidence="5" id="KW-0028">Amino-acid biosynthesis</keyword>
<dbReference type="Gene3D" id="3.20.20.70">
    <property type="entry name" value="Aldolase class I"/>
    <property type="match status" value="1"/>
</dbReference>
<dbReference type="PANTHER" id="PTHR10277">
    <property type="entry name" value="HOMOCITRATE SYNTHASE-RELATED"/>
    <property type="match status" value="1"/>
</dbReference>
<evidence type="ECO:0000256" key="2">
    <source>
        <dbReference type="ARBA" id="ARBA00009396"/>
    </source>
</evidence>
<evidence type="ECO:0000313" key="11">
    <source>
        <dbReference type="EMBL" id="AHV95941.1"/>
    </source>
</evidence>
<keyword evidence="8" id="KW-0100">Branched-chain amino acid biosynthesis</keyword>
<dbReference type="AlphaFoldDB" id="X4Z8B0"/>
<dbReference type="GO" id="GO:0003852">
    <property type="term" value="F:2-isopropylmalate synthase activity"/>
    <property type="evidence" value="ECO:0007669"/>
    <property type="project" value="UniProtKB-EC"/>
</dbReference>
<dbReference type="HOGENOM" id="CLU_022158_3_1_9"/>
<evidence type="ECO:0000256" key="6">
    <source>
        <dbReference type="ARBA" id="ARBA00022679"/>
    </source>
</evidence>
<evidence type="ECO:0000256" key="9">
    <source>
        <dbReference type="RuleBase" id="RU003523"/>
    </source>
</evidence>
<reference evidence="11 12" key="1">
    <citation type="journal article" date="2014" name="PLoS Genet.">
        <title>Comparative Genomic Analysis of N2-Fixing and Non-N2-Fixing Paenibacillus spp.: Organization, Evolution and Expression of the Nitrogen Fixation Genes.</title>
        <authorList>
            <person name="Xie J.B."/>
            <person name="Du Z."/>
            <person name="Bai L."/>
            <person name="Tian C."/>
            <person name="Zhang Y."/>
            <person name="Xie J.Y."/>
            <person name="Wang T."/>
            <person name="Liu X."/>
            <person name="Chen X."/>
            <person name="Cheng Q."/>
            <person name="Chen S."/>
            <person name="Li J."/>
        </authorList>
    </citation>
    <scope>NUCLEOTIDE SEQUENCE [LARGE SCALE GENOMIC DNA]</scope>
    <source>
        <strain evidence="11 12">T27</strain>
    </source>
</reference>